<dbReference type="GO" id="GO:0016020">
    <property type="term" value="C:membrane"/>
    <property type="evidence" value="ECO:0007669"/>
    <property type="project" value="UniProtKB-SubCell"/>
</dbReference>
<dbReference type="PANTHER" id="PTHR22811">
    <property type="entry name" value="TRANSMEMBRANE EMP24 DOMAIN-CONTAINING PROTEIN"/>
    <property type="match status" value="1"/>
</dbReference>
<evidence type="ECO:0000256" key="1">
    <source>
        <dbReference type="ARBA" id="ARBA00004479"/>
    </source>
</evidence>
<gene>
    <name evidence="9" type="ORF">DCAR_0935958</name>
</gene>
<evidence type="ECO:0000313" key="10">
    <source>
        <dbReference type="Proteomes" id="UP000077755"/>
    </source>
</evidence>
<evidence type="ECO:0000259" key="8">
    <source>
        <dbReference type="Pfam" id="PF01105"/>
    </source>
</evidence>
<keyword evidence="5 7" id="KW-1133">Transmembrane helix</keyword>
<keyword evidence="6 7" id="KW-0472">Membrane</keyword>
<evidence type="ECO:0000256" key="3">
    <source>
        <dbReference type="ARBA" id="ARBA00022692"/>
    </source>
</evidence>
<protein>
    <recommendedName>
        <fullName evidence="8">GOLD domain-containing protein</fullName>
    </recommendedName>
</protein>
<evidence type="ECO:0000313" key="9">
    <source>
        <dbReference type="EMBL" id="WOH16405.1"/>
    </source>
</evidence>
<dbReference type="Pfam" id="PF01105">
    <property type="entry name" value="EMP24_GP25L"/>
    <property type="match status" value="1"/>
</dbReference>
<evidence type="ECO:0000256" key="2">
    <source>
        <dbReference type="ARBA" id="ARBA00007104"/>
    </source>
</evidence>
<evidence type="ECO:0000256" key="7">
    <source>
        <dbReference type="SAM" id="Phobius"/>
    </source>
</evidence>
<keyword evidence="10" id="KW-1185">Reference proteome</keyword>
<comment type="similarity">
    <text evidence="2">Belongs to the EMP24/GP25L family.</text>
</comment>
<evidence type="ECO:0000256" key="4">
    <source>
        <dbReference type="ARBA" id="ARBA00022729"/>
    </source>
</evidence>
<evidence type="ECO:0000256" key="6">
    <source>
        <dbReference type="ARBA" id="ARBA00023136"/>
    </source>
</evidence>
<feature type="domain" description="GOLD" evidence="8">
    <location>
        <begin position="3"/>
        <end position="92"/>
    </location>
</feature>
<evidence type="ECO:0000256" key="5">
    <source>
        <dbReference type="ARBA" id="ARBA00022989"/>
    </source>
</evidence>
<feature type="transmembrane region" description="Helical" evidence="7">
    <location>
        <begin position="65"/>
        <end position="85"/>
    </location>
</feature>
<dbReference type="EMBL" id="CP093351">
    <property type="protein sequence ID" value="WOH16405.1"/>
    <property type="molecule type" value="Genomic_DNA"/>
</dbReference>
<proteinExistence type="inferred from homology"/>
<dbReference type="AlphaFoldDB" id="A0AAF0XYQ1"/>
<comment type="subcellular location">
    <subcellularLocation>
        <location evidence="1">Membrane</location>
        <topology evidence="1">Single-pass type I membrane protein</topology>
    </subcellularLocation>
</comment>
<name>A0AAF0XYQ1_DAUCS</name>
<sequence>MACFWALDHKPPTTMTVDFDWKSGAMEIEVKKLYETVTSIHEEMSYLREREEEMQDLNNATNSKMGWLSLLSLLICLSVSGLQLWHLKSFFEKKKLI</sequence>
<dbReference type="InterPro" id="IPR009038">
    <property type="entry name" value="GOLD_dom"/>
</dbReference>
<reference evidence="9" key="2">
    <citation type="submission" date="2022-03" db="EMBL/GenBank/DDBJ databases">
        <title>Draft title - Genomic analysis of global carrot germplasm unveils the trajectory of domestication and the origin of high carotenoid orange carrot.</title>
        <authorList>
            <person name="Iorizzo M."/>
            <person name="Ellison S."/>
            <person name="Senalik D."/>
            <person name="Macko-Podgorni A."/>
            <person name="Grzebelus D."/>
            <person name="Bostan H."/>
            <person name="Rolling W."/>
            <person name="Curaba J."/>
            <person name="Simon P."/>
        </authorList>
    </citation>
    <scope>NUCLEOTIDE SEQUENCE</scope>
    <source>
        <tissue evidence="9">Leaf</tissue>
    </source>
</reference>
<reference evidence="9" key="1">
    <citation type="journal article" date="2016" name="Nat. Genet.">
        <title>A high-quality carrot genome assembly provides new insights into carotenoid accumulation and asterid genome evolution.</title>
        <authorList>
            <person name="Iorizzo M."/>
            <person name="Ellison S."/>
            <person name="Senalik D."/>
            <person name="Zeng P."/>
            <person name="Satapoomin P."/>
            <person name="Huang J."/>
            <person name="Bowman M."/>
            <person name="Iovene M."/>
            <person name="Sanseverino W."/>
            <person name="Cavagnaro P."/>
            <person name="Yildiz M."/>
            <person name="Macko-Podgorni A."/>
            <person name="Moranska E."/>
            <person name="Grzebelus E."/>
            <person name="Grzebelus D."/>
            <person name="Ashrafi H."/>
            <person name="Zheng Z."/>
            <person name="Cheng S."/>
            <person name="Spooner D."/>
            <person name="Van Deynze A."/>
            <person name="Simon P."/>
        </authorList>
    </citation>
    <scope>NUCLEOTIDE SEQUENCE</scope>
    <source>
        <tissue evidence="9">Leaf</tissue>
    </source>
</reference>
<dbReference type="InterPro" id="IPR015720">
    <property type="entry name" value="Emp24-like"/>
</dbReference>
<organism evidence="9 10">
    <name type="scientific">Daucus carota subsp. sativus</name>
    <name type="common">Carrot</name>
    <dbReference type="NCBI Taxonomy" id="79200"/>
    <lineage>
        <taxon>Eukaryota</taxon>
        <taxon>Viridiplantae</taxon>
        <taxon>Streptophyta</taxon>
        <taxon>Embryophyta</taxon>
        <taxon>Tracheophyta</taxon>
        <taxon>Spermatophyta</taxon>
        <taxon>Magnoliopsida</taxon>
        <taxon>eudicotyledons</taxon>
        <taxon>Gunneridae</taxon>
        <taxon>Pentapetalae</taxon>
        <taxon>asterids</taxon>
        <taxon>campanulids</taxon>
        <taxon>Apiales</taxon>
        <taxon>Apiaceae</taxon>
        <taxon>Apioideae</taxon>
        <taxon>Scandiceae</taxon>
        <taxon>Daucinae</taxon>
        <taxon>Daucus</taxon>
        <taxon>Daucus sect. Daucus</taxon>
    </lineage>
</organism>
<accession>A0AAF0XYQ1</accession>
<dbReference type="Proteomes" id="UP000077755">
    <property type="component" value="Chromosome 9"/>
</dbReference>
<keyword evidence="3 7" id="KW-0812">Transmembrane</keyword>
<keyword evidence="4" id="KW-0732">Signal</keyword>